<dbReference type="EMBL" id="PGLQ01000015">
    <property type="protein sequence ID" value="PJM78220.1"/>
    <property type="molecule type" value="Genomic_DNA"/>
</dbReference>
<comment type="caution">
    <text evidence="1">The sequence shown here is derived from an EMBL/GenBank/DDBJ whole genome shotgun (WGS) entry which is preliminary data.</text>
</comment>
<dbReference type="RefSeq" id="WP_100497297.1">
    <property type="nucleotide sequence ID" value="NZ_PGLQ01000015.1"/>
</dbReference>
<dbReference type="Proteomes" id="UP000228755">
    <property type="component" value="Unassembled WGS sequence"/>
</dbReference>
<dbReference type="AlphaFoldDB" id="A0A2M9HN31"/>
<sequence length="154" mass="17883">MRIDYDRFSYGYRLENQIYLILKRARGGACHDDLFSTILFKDVVRHAVGLNNANAIDQVLEGIVYMELKRRGYDVHVGKVGDKEIDFIARRGDTVSYYQVTYLLGSQQTVDREFGVFDAVQDNWPKYVLSMDEFPQTHNGIYGMNIIDWLLDVD</sequence>
<dbReference type="OrthoDB" id="9801684at2"/>
<evidence type="ECO:0000313" key="1">
    <source>
        <dbReference type="EMBL" id="PJM78220.1"/>
    </source>
</evidence>
<protein>
    <recommendedName>
        <fullName evidence="3">DUF4143 domain-containing protein</fullName>
    </recommendedName>
</protein>
<proteinExistence type="predicted"/>
<reference evidence="1 2" key="1">
    <citation type="submission" date="2017-11" db="EMBL/GenBank/DDBJ databases">
        <title>Draft genome sequences of strains TRE 1, TRE D, TRE H and TRI 7, isolated from tamarins, belonging to four potential novel Bifidobacterium species.</title>
        <authorList>
            <person name="Mattarelli P."/>
            <person name="Modesto M."/>
            <person name="Bonetti A."/>
            <person name="Puglisi E."/>
            <person name="Morelli L."/>
        </authorList>
    </citation>
    <scope>NUCLEOTIDE SEQUENCE [LARGE SCALE GENOMIC DNA]</scope>
    <source>
        <strain evidence="2">TRED</strain>
    </source>
</reference>
<evidence type="ECO:0008006" key="3">
    <source>
        <dbReference type="Google" id="ProtNLM"/>
    </source>
</evidence>
<keyword evidence="2" id="KW-1185">Reference proteome</keyword>
<name>A0A2M9HN31_9BIFI</name>
<dbReference type="PANTHER" id="PTHR33295">
    <property type="entry name" value="ATPASE"/>
    <property type="match status" value="1"/>
</dbReference>
<dbReference type="PANTHER" id="PTHR33295:SF20">
    <property type="entry name" value="ATPASE"/>
    <property type="match status" value="1"/>
</dbReference>
<evidence type="ECO:0000313" key="2">
    <source>
        <dbReference type="Proteomes" id="UP000228755"/>
    </source>
</evidence>
<organism evidence="1 2">
    <name type="scientific">Bifidobacterium scaligerum</name>
    <dbReference type="NCBI Taxonomy" id="2052656"/>
    <lineage>
        <taxon>Bacteria</taxon>
        <taxon>Bacillati</taxon>
        <taxon>Actinomycetota</taxon>
        <taxon>Actinomycetes</taxon>
        <taxon>Bifidobacteriales</taxon>
        <taxon>Bifidobacteriaceae</taxon>
        <taxon>Bifidobacterium</taxon>
    </lineage>
</organism>
<accession>A0A2M9HN31</accession>
<gene>
    <name evidence="1" type="ORF">CUU80_10560</name>
</gene>